<gene>
    <name evidence="1" type="ORF">Athens101428_455</name>
</gene>
<sequence>MIEVEKPQINERTARDQITEMTSDYERRYNNLMYSIVNYGESIHLRHLREMKKLIQDQSKLSEYEDKIKFQESLSEEIKNAMDEVEISSEMIKKYNG</sequence>
<dbReference type="AlphaFoldDB" id="A0A554LM76"/>
<dbReference type="EMBL" id="VMGN01000023">
    <property type="protein sequence ID" value="TSC93981.1"/>
    <property type="molecule type" value="Genomic_DNA"/>
</dbReference>
<evidence type="ECO:0000313" key="2">
    <source>
        <dbReference type="Proteomes" id="UP000316495"/>
    </source>
</evidence>
<protein>
    <submittedName>
        <fullName evidence="1">Uncharacterized protein</fullName>
    </submittedName>
</protein>
<proteinExistence type="predicted"/>
<organism evidence="1 2">
    <name type="scientific">Candidatus Berkelbacteria bacterium Athens1014_28</name>
    <dbReference type="NCBI Taxonomy" id="2017145"/>
    <lineage>
        <taxon>Bacteria</taxon>
        <taxon>Candidatus Berkelbacteria</taxon>
    </lineage>
</organism>
<dbReference type="Proteomes" id="UP000316495">
    <property type="component" value="Unassembled WGS sequence"/>
</dbReference>
<reference evidence="1 2" key="1">
    <citation type="submission" date="2017-07" db="EMBL/GenBank/DDBJ databases">
        <title>Mechanisms for carbon and nitrogen cycling indicate functional differentiation within the Candidate Phyla Radiation.</title>
        <authorList>
            <person name="Danczak R.E."/>
            <person name="Johnston M.D."/>
            <person name="Kenah C."/>
            <person name="Slattery M."/>
            <person name="Wrighton K.C."/>
            <person name="Wilkins M.J."/>
        </authorList>
    </citation>
    <scope>NUCLEOTIDE SEQUENCE [LARGE SCALE GENOMIC DNA]</scope>
    <source>
        <strain evidence="1">Athens1014_28</strain>
    </source>
</reference>
<comment type="caution">
    <text evidence="1">The sequence shown here is derived from an EMBL/GenBank/DDBJ whole genome shotgun (WGS) entry which is preliminary data.</text>
</comment>
<evidence type="ECO:0000313" key="1">
    <source>
        <dbReference type="EMBL" id="TSC93981.1"/>
    </source>
</evidence>
<accession>A0A554LM76</accession>
<name>A0A554LM76_9BACT</name>